<protein>
    <submittedName>
        <fullName evidence="3">Asp23/Gls24 family envelope stress response protein</fullName>
    </submittedName>
</protein>
<dbReference type="PANTHER" id="PTHR34297:SF3">
    <property type="entry name" value="ALKALINE SHOCK PROTEIN 23"/>
    <property type="match status" value="1"/>
</dbReference>
<proteinExistence type="inferred from homology"/>
<dbReference type="InterPro" id="IPR005531">
    <property type="entry name" value="Asp23"/>
</dbReference>
<sequence length="168" mass="16804">MASTTNRVDGTPTGTTTGAALGTGAGSTQPAGTTTTQVTAKGRTIIDDTVVAKVAGIAARDVPGVFALGGNASRAFGAIRDAIGSSALGQGVRVEVGETQVAVDLTIVVDYPTPMMEVASAVRAAVTNAVTELVGLEVTEVNIAINDVNIPALNGVADEPDTRDGRVR</sequence>
<gene>
    <name evidence="3" type="ORF">OE229_05365</name>
</gene>
<dbReference type="RefSeq" id="WP_182064614.1">
    <property type="nucleotide sequence ID" value="NZ_CP106879.1"/>
</dbReference>
<name>A0A9Q9T465_9MICO</name>
<evidence type="ECO:0000313" key="3">
    <source>
        <dbReference type="EMBL" id="UYC81893.1"/>
    </source>
</evidence>
<dbReference type="Proteomes" id="UP001062223">
    <property type="component" value="Chromosome"/>
</dbReference>
<dbReference type="KEGG" id="cpoi:OE229_05365"/>
<evidence type="ECO:0000256" key="1">
    <source>
        <dbReference type="ARBA" id="ARBA00005721"/>
    </source>
</evidence>
<dbReference type="EMBL" id="CP106879">
    <property type="protein sequence ID" value="UYC81893.1"/>
    <property type="molecule type" value="Genomic_DNA"/>
</dbReference>
<dbReference type="AlphaFoldDB" id="A0A9Q9T465"/>
<organism evidence="3 4">
    <name type="scientific">Curtobacterium poinsettiae</name>
    <dbReference type="NCBI Taxonomy" id="159612"/>
    <lineage>
        <taxon>Bacteria</taxon>
        <taxon>Bacillati</taxon>
        <taxon>Actinomycetota</taxon>
        <taxon>Actinomycetes</taxon>
        <taxon>Micrococcales</taxon>
        <taxon>Microbacteriaceae</taxon>
        <taxon>Curtobacterium</taxon>
    </lineage>
</organism>
<accession>A0A9Q9T465</accession>
<evidence type="ECO:0000256" key="2">
    <source>
        <dbReference type="SAM" id="MobiDB-lite"/>
    </source>
</evidence>
<evidence type="ECO:0000313" key="4">
    <source>
        <dbReference type="Proteomes" id="UP001062223"/>
    </source>
</evidence>
<reference evidence="3" key="1">
    <citation type="submission" date="2022-09" db="EMBL/GenBank/DDBJ databases">
        <title>Taxonomy of Curtobacterium flaccumfaciens.</title>
        <authorList>
            <person name="Osdaghi E."/>
            <person name="Taghavi S.M."/>
            <person name="Hamidizade M."/>
            <person name="Abachi H."/>
            <person name="Fazliarab A."/>
            <person name="Baeyen S."/>
            <person name="Portier P."/>
            <person name="Van Vaerenbergh J."/>
            <person name="Jacques M.-A."/>
        </authorList>
    </citation>
    <scope>NUCLEOTIDE SEQUENCE</scope>
    <source>
        <strain evidence="3">AGQB46</strain>
    </source>
</reference>
<comment type="similarity">
    <text evidence="1">Belongs to the asp23 family.</text>
</comment>
<dbReference type="Pfam" id="PF03780">
    <property type="entry name" value="Asp23"/>
    <property type="match status" value="1"/>
</dbReference>
<feature type="region of interest" description="Disordered" evidence="2">
    <location>
        <begin position="1"/>
        <end position="36"/>
    </location>
</feature>
<dbReference type="PANTHER" id="PTHR34297">
    <property type="entry name" value="HYPOTHETICAL CYTOSOLIC PROTEIN-RELATED"/>
    <property type="match status" value="1"/>
</dbReference>